<reference evidence="3 4" key="1">
    <citation type="submission" date="2014-05" db="EMBL/GenBank/DDBJ databases">
        <title>Draft Genome Sequence of Kitasatospora cheerisanensis KCTC 2395.</title>
        <authorList>
            <person name="Nam D.H."/>
        </authorList>
    </citation>
    <scope>NUCLEOTIDE SEQUENCE [LARGE SCALE GENOMIC DNA]</scope>
    <source>
        <strain evidence="3 4">KCTC 2395</strain>
    </source>
</reference>
<dbReference type="GO" id="GO:0006508">
    <property type="term" value="P:proteolysis"/>
    <property type="evidence" value="ECO:0007669"/>
    <property type="project" value="InterPro"/>
</dbReference>
<proteinExistence type="predicted"/>
<organism evidence="3 4">
    <name type="scientific">Kitasatospora cheerisanensis KCTC 2395</name>
    <dbReference type="NCBI Taxonomy" id="1348663"/>
    <lineage>
        <taxon>Bacteria</taxon>
        <taxon>Bacillati</taxon>
        <taxon>Actinomycetota</taxon>
        <taxon>Actinomycetes</taxon>
        <taxon>Kitasatosporales</taxon>
        <taxon>Streptomycetaceae</taxon>
        <taxon>Kitasatospora</taxon>
    </lineage>
</organism>
<dbReference type="SUPFAM" id="SSF50494">
    <property type="entry name" value="Trypsin-like serine proteases"/>
    <property type="match status" value="1"/>
</dbReference>
<dbReference type="InterPro" id="IPR018114">
    <property type="entry name" value="TRYPSIN_HIS"/>
</dbReference>
<name>A0A066Z031_9ACTN</name>
<dbReference type="Gene3D" id="2.40.10.10">
    <property type="entry name" value="Trypsin-like serine proteases"/>
    <property type="match status" value="2"/>
</dbReference>
<dbReference type="Pfam" id="PF13365">
    <property type="entry name" value="Trypsin_2"/>
    <property type="match status" value="1"/>
</dbReference>
<dbReference type="PATRIC" id="fig|1348663.4.peg.4857"/>
<dbReference type="PANTHER" id="PTHR15462">
    <property type="entry name" value="SERINE PROTEASE"/>
    <property type="match status" value="1"/>
</dbReference>
<dbReference type="eggNOG" id="COG3591">
    <property type="taxonomic scope" value="Bacteria"/>
</dbReference>
<sequence>MGRHTRQRERRSLRPVALTSVLAVGVVGAIAAAGLLSVQLRDPQQQSSSDTVAAAGPAALPVASPSAVGSPTAAPDTAGGAGAPPDVLNARSTDPAAGATRQAPPSAPPDVRLGSTGAAPVDAESARVGALFTGEVGPGDHFCTASVIDSPGRNLILTAAHCLSGVSGITFVPGYRDGQAPYGSWQVTKVYTADGWQNDDDPDEDFAVLALAPSNGVRIEDAVGGNPIAVGAAWTVQTRLYGYPAGSEKPIVCTNVTSREDTYQRHIDCPSFPGGTSGGPFIDAATGQVVGVIGGYQQGGDTDNTSYSAYFDHTVADLIARAG</sequence>
<dbReference type="GO" id="GO:0004252">
    <property type="term" value="F:serine-type endopeptidase activity"/>
    <property type="evidence" value="ECO:0007669"/>
    <property type="project" value="InterPro"/>
</dbReference>
<dbReference type="Proteomes" id="UP000027178">
    <property type="component" value="Unassembled WGS sequence"/>
</dbReference>
<keyword evidence="4" id="KW-1185">Reference proteome</keyword>
<gene>
    <name evidence="3" type="ORF">KCH_50220</name>
</gene>
<dbReference type="EMBL" id="JNBY01000095">
    <property type="protein sequence ID" value="KDN83540.1"/>
    <property type="molecule type" value="Genomic_DNA"/>
</dbReference>
<dbReference type="PANTHER" id="PTHR15462:SF8">
    <property type="entry name" value="SERINE PROTEASE"/>
    <property type="match status" value="1"/>
</dbReference>
<feature type="region of interest" description="Disordered" evidence="2">
    <location>
        <begin position="63"/>
        <end position="117"/>
    </location>
</feature>
<dbReference type="HOGENOM" id="CLU_050832_1_0_11"/>
<evidence type="ECO:0000313" key="4">
    <source>
        <dbReference type="Proteomes" id="UP000027178"/>
    </source>
</evidence>
<comment type="caution">
    <text evidence="3">The sequence shown here is derived from an EMBL/GenBank/DDBJ whole genome shotgun (WGS) entry which is preliminary data.</text>
</comment>
<evidence type="ECO:0000256" key="1">
    <source>
        <dbReference type="ARBA" id="ARBA00022729"/>
    </source>
</evidence>
<keyword evidence="1" id="KW-0732">Signal</keyword>
<accession>A0A066Z031</accession>
<protein>
    <submittedName>
        <fullName evidence="3">Putative peptidase</fullName>
    </submittedName>
</protein>
<dbReference type="AlphaFoldDB" id="A0A066Z031"/>
<feature type="compositionally biased region" description="Low complexity" evidence="2">
    <location>
        <begin position="63"/>
        <end position="86"/>
    </location>
</feature>
<dbReference type="OrthoDB" id="3507155at2"/>
<evidence type="ECO:0000313" key="3">
    <source>
        <dbReference type="EMBL" id="KDN83540.1"/>
    </source>
</evidence>
<dbReference type="PROSITE" id="PS00134">
    <property type="entry name" value="TRYPSIN_HIS"/>
    <property type="match status" value="1"/>
</dbReference>
<dbReference type="InterPro" id="IPR050966">
    <property type="entry name" value="Glutamyl_endopeptidase"/>
</dbReference>
<evidence type="ECO:0000256" key="2">
    <source>
        <dbReference type="SAM" id="MobiDB-lite"/>
    </source>
</evidence>
<dbReference type="RefSeq" id="WP_051653392.1">
    <property type="nucleotide sequence ID" value="NZ_KK853997.1"/>
</dbReference>
<dbReference type="InterPro" id="IPR009003">
    <property type="entry name" value="Peptidase_S1_PA"/>
</dbReference>
<dbReference type="InterPro" id="IPR043504">
    <property type="entry name" value="Peptidase_S1_PA_chymotrypsin"/>
</dbReference>